<comment type="caution">
    <text evidence="2">The sequence shown here is derived from an EMBL/GenBank/DDBJ whole genome shotgun (WGS) entry which is preliminary data.</text>
</comment>
<evidence type="ECO:0000313" key="3">
    <source>
        <dbReference type="Proteomes" id="UP001523566"/>
    </source>
</evidence>
<feature type="transmembrane region" description="Helical" evidence="1">
    <location>
        <begin position="82"/>
        <end position="103"/>
    </location>
</feature>
<protein>
    <submittedName>
        <fullName evidence="2">ABC-2 transporter permease</fullName>
    </submittedName>
</protein>
<feature type="transmembrane region" description="Helical" evidence="1">
    <location>
        <begin position="115"/>
        <end position="135"/>
    </location>
</feature>
<reference evidence="2 3" key="1">
    <citation type="journal article" date="2022" name="Genome Biol. Evol.">
        <title>Host diet, physiology and behaviors set the stage for Lachnospiraceae cladogenesis.</title>
        <authorList>
            <person name="Vera-Ponce De Leon A."/>
            <person name="Schneider M."/>
            <person name="Jahnes B.C."/>
            <person name="Sadowski V."/>
            <person name="Camuy-Velez L.A."/>
            <person name="Duan J."/>
            <person name="Sabree Z.L."/>
        </authorList>
    </citation>
    <scope>NUCLEOTIDE SEQUENCE [LARGE SCALE GENOMIC DNA]</scope>
    <source>
        <strain evidence="2 3">PAL113</strain>
    </source>
</reference>
<dbReference type="EMBL" id="JAMZFW010000004">
    <property type="protein sequence ID" value="MCP1101572.1"/>
    <property type="molecule type" value="Genomic_DNA"/>
</dbReference>
<feature type="transmembrane region" description="Helical" evidence="1">
    <location>
        <begin position="12"/>
        <end position="32"/>
    </location>
</feature>
<feature type="transmembrane region" description="Helical" evidence="1">
    <location>
        <begin position="147"/>
        <end position="164"/>
    </location>
</feature>
<keyword evidence="1" id="KW-0812">Transmembrane</keyword>
<gene>
    <name evidence="2" type="ORF">NK125_03980</name>
</gene>
<feature type="transmembrane region" description="Helical" evidence="1">
    <location>
        <begin position="184"/>
        <end position="205"/>
    </location>
</feature>
<dbReference type="Pfam" id="PF13346">
    <property type="entry name" value="ABC2_membrane_5"/>
    <property type="match status" value="1"/>
</dbReference>
<evidence type="ECO:0000313" key="2">
    <source>
        <dbReference type="EMBL" id="MCP1101572.1"/>
    </source>
</evidence>
<dbReference type="InterPro" id="IPR025699">
    <property type="entry name" value="ABC2_memb-like"/>
</dbReference>
<evidence type="ECO:0000256" key="1">
    <source>
        <dbReference type="SAM" id="Phobius"/>
    </source>
</evidence>
<accession>A0ABT1EAP1</accession>
<keyword evidence="1" id="KW-1133">Transmembrane helix</keyword>
<proteinExistence type="predicted"/>
<keyword evidence="3" id="KW-1185">Reference proteome</keyword>
<keyword evidence="1" id="KW-0472">Membrane</keyword>
<feature type="transmembrane region" description="Helical" evidence="1">
    <location>
        <begin position="38"/>
        <end position="57"/>
    </location>
</feature>
<name>A0ABT1EAP1_9FIRM</name>
<organism evidence="2 3">
    <name type="scientific">Aequitasia blattaphilus</name>
    <dbReference type="NCBI Taxonomy" id="2949332"/>
    <lineage>
        <taxon>Bacteria</taxon>
        <taxon>Bacillati</taxon>
        <taxon>Bacillota</taxon>
        <taxon>Clostridia</taxon>
        <taxon>Lachnospirales</taxon>
        <taxon>Lachnospiraceae</taxon>
        <taxon>Aequitasia</taxon>
    </lineage>
</organism>
<dbReference type="RefSeq" id="WP_262065359.1">
    <property type="nucleotide sequence ID" value="NZ_JAMXOD010000004.1"/>
</dbReference>
<dbReference type="Proteomes" id="UP001523566">
    <property type="component" value="Unassembled WGS sequence"/>
</dbReference>
<sequence length="217" mass="23971">MTGLLIKDFKLLRIQKTFFLLIVFISVAQLAFSDDPTFVVGYMSFVMTLFTLSSISYDEFDNGNAFLFSLPITRRGYVREKYVFGIILGGGSWALSSIAVAISQLVKSNALTIDLFVAVFVILPLIIIVLAIMLPFQLKFGGEKGRIAIIGTVGIIFILCFLIAKIAQASNIDFIAFLNNLPTLGIGTLLFIVFILSTLLLLLSYKISVAIMNKKEF</sequence>